<evidence type="ECO:0000256" key="2">
    <source>
        <dbReference type="ARBA" id="ARBA00006846"/>
    </source>
</evidence>
<feature type="compositionally biased region" description="Basic and acidic residues" evidence="3">
    <location>
        <begin position="81"/>
        <end position="100"/>
    </location>
</feature>
<organism evidence="5 6">
    <name type="scientific">Stylosanthes scabra</name>
    <dbReference type="NCBI Taxonomy" id="79078"/>
    <lineage>
        <taxon>Eukaryota</taxon>
        <taxon>Viridiplantae</taxon>
        <taxon>Streptophyta</taxon>
        <taxon>Embryophyta</taxon>
        <taxon>Tracheophyta</taxon>
        <taxon>Spermatophyta</taxon>
        <taxon>Magnoliopsida</taxon>
        <taxon>eudicotyledons</taxon>
        <taxon>Gunneridae</taxon>
        <taxon>Pentapetalae</taxon>
        <taxon>rosids</taxon>
        <taxon>fabids</taxon>
        <taxon>Fabales</taxon>
        <taxon>Fabaceae</taxon>
        <taxon>Papilionoideae</taxon>
        <taxon>50 kb inversion clade</taxon>
        <taxon>dalbergioids sensu lato</taxon>
        <taxon>Dalbergieae</taxon>
        <taxon>Pterocarpus clade</taxon>
        <taxon>Stylosanthes</taxon>
    </lineage>
</organism>
<gene>
    <name evidence="5" type="ORF">PIB30_021327</name>
</gene>
<protein>
    <recommendedName>
        <fullName evidence="4">Core Histone H2A/H2B/H3 domain-containing protein</fullName>
    </recommendedName>
</protein>
<dbReference type="SMART" id="SM00427">
    <property type="entry name" value="H2B"/>
    <property type="match status" value="1"/>
</dbReference>
<dbReference type="InterPro" id="IPR009072">
    <property type="entry name" value="Histone-fold"/>
</dbReference>
<comment type="caution">
    <text evidence="5">The sequence shown here is derived from an EMBL/GenBank/DDBJ whole genome shotgun (WGS) entry which is preliminary data.</text>
</comment>
<comment type="similarity">
    <text evidence="2">Belongs to the histone H2B family.</text>
</comment>
<feature type="compositionally biased region" description="Basic and acidic residues" evidence="3">
    <location>
        <begin position="108"/>
        <end position="136"/>
    </location>
</feature>
<dbReference type="PANTHER" id="PTHR23428">
    <property type="entry name" value="HISTONE H2B"/>
    <property type="match status" value="1"/>
</dbReference>
<dbReference type="Pfam" id="PF00125">
    <property type="entry name" value="Histone"/>
    <property type="match status" value="1"/>
</dbReference>
<accession>A0ABU6Q8K9</accession>
<dbReference type="PRINTS" id="PR00621">
    <property type="entry name" value="HISTONEH2B"/>
</dbReference>
<reference evidence="5 6" key="1">
    <citation type="journal article" date="2023" name="Plants (Basel)">
        <title>Bridging the Gap: Combining Genomics and Transcriptomics Approaches to Understand Stylosanthes scabra, an Orphan Legume from the Brazilian Caatinga.</title>
        <authorList>
            <person name="Ferreira-Neto J.R.C."/>
            <person name="da Silva M.D."/>
            <person name="Binneck E."/>
            <person name="de Melo N.F."/>
            <person name="da Silva R.H."/>
            <person name="de Melo A.L.T.M."/>
            <person name="Pandolfi V."/>
            <person name="Bustamante F.O."/>
            <person name="Brasileiro-Vidal A.C."/>
            <person name="Benko-Iseppon A.M."/>
        </authorList>
    </citation>
    <scope>NUCLEOTIDE SEQUENCE [LARGE SCALE GENOMIC DNA]</scope>
    <source>
        <tissue evidence="5">Leaves</tissue>
    </source>
</reference>
<dbReference type="EMBL" id="JASCZI010000070">
    <property type="protein sequence ID" value="MED6108190.1"/>
    <property type="molecule type" value="Genomic_DNA"/>
</dbReference>
<feature type="compositionally biased region" description="Polar residues" evidence="3">
    <location>
        <begin position="31"/>
        <end position="44"/>
    </location>
</feature>
<dbReference type="CDD" id="cd22910">
    <property type="entry name" value="HFD_H2B"/>
    <property type="match status" value="1"/>
</dbReference>
<evidence type="ECO:0000256" key="1">
    <source>
        <dbReference type="ARBA" id="ARBA00002001"/>
    </source>
</evidence>
<dbReference type="Proteomes" id="UP001341840">
    <property type="component" value="Unassembled WGS sequence"/>
</dbReference>
<evidence type="ECO:0000259" key="4">
    <source>
        <dbReference type="Pfam" id="PF00125"/>
    </source>
</evidence>
<name>A0ABU6Q8K9_9FABA</name>
<sequence length="240" mass="26503">MAPKRGQKVVVTSSRKVVEESVKVSIVGSSNSKRTTRGNNNRDIQTGEEVVGEESVRTIPVQEVTPQPKEDASPTSVTTQQDDKREQEHAQNAETGEQKIDTTATTVSHKEEPKELLSKKPDEKKAKTHEGNNDGKGKKKKRRKRSSGEGYKRYVYMVLKQVHPDMGISSQAMTVLNNLMSDMFERLADEASKLKTYTGHMTLSSREIQGAVKLVLPGELGKHAIAEGAKAVTNYMSHDA</sequence>
<evidence type="ECO:0000256" key="3">
    <source>
        <dbReference type="SAM" id="MobiDB-lite"/>
    </source>
</evidence>
<proteinExistence type="inferred from homology"/>
<dbReference type="SUPFAM" id="SSF47113">
    <property type="entry name" value="Histone-fold"/>
    <property type="match status" value="1"/>
</dbReference>
<keyword evidence="6" id="KW-1185">Reference proteome</keyword>
<evidence type="ECO:0000313" key="6">
    <source>
        <dbReference type="Proteomes" id="UP001341840"/>
    </source>
</evidence>
<dbReference type="InterPro" id="IPR000558">
    <property type="entry name" value="Histone_H2B"/>
</dbReference>
<feature type="region of interest" description="Disordered" evidence="3">
    <location>
        <begin position="1"/>
        <end position="148"/>
    </location>
</feature>
<comment type="function">
    <text evidence="1">Core component of nucleosome. Nucleosomes wrap and compact DNA into chromatin, limiting DNA accessibility to the cellular machineries which require DNA as a template. Histones thereby play a central role in transcription regulation, DNA repair, DNA replication and chromosomal stability. DNA accessibility is regulated via a complex set of post-translational modifications of histones, also called histone code, and nucleosome remodeling.</text>
</comment>
<dbReference type="InterPro" id="IPR007125">
    <property type="entry name" value="H2A/H2B/H3"/>
</dbReference>
<dbReference type="Gene3D" id="1.10.20.10">
    <property type="entry name" value="Histone, subunit A"/>
    <property type="match status" value="1"/>
</dbReference>
<evidence type="ECO:0000313" key="5">
    <source>
        <dbReference type="EMBL" id="MED6108190.1"/>
    </source>
</evidence>
<feature type="domain" description="Core Histone H2A/H2B/H3" evidence="4">
    <location>
        <begin position="137"/>
        <end position="214"/>
    </location>
</feature>